<dbReference type="InterPro" id="IPR019819">
    <property type="entry name" value="Carboxylesterase_B_CS"/>
</dbReference>
<evidence type="ECO:0000256" key="1">
    <source>
        <dbReference type="ARBA" id="ARBA00005964"/>
    </source>
</evidence>
<evidence type="ECO:0000259" key="5">
    <source>
        <dbReference type="Pfam" id="PF00135"/>
    </source>
</evidence>
<sequence length="607" mass="65361">MAALCTIATALCGVFDSIGGTFSGIVPSNAPAIDLGYQVQQPTLLNTQYDVYVFYDVRYAASPSGDNRFKAPQAPLTNRSAIQKGGEQRVCAQAIPAWQYTTNQWVPKYAAGQTSFKPSDFSAGPGPATAPDNRTTEDCLFLDIYVPRTVLNNAGKASGVPVVVQFYGGGYISGAKDLNPAGFYARDKEQGGNGVIFVSPNYRLGAFGFLAGTSFQRDGTANAGLLDQRYALQWVQKNIAKFGGDPNMVTVIGESAGAGSIMHHITAYGGSPSAGSLFKKAIIQSPGFQPQENDDARNQAFSGFLKLLGVSDLASARKLDFSTVFKANAQQVYNSPYGQFTFGPAVDGSYVPDLPGTLLLNGRFNKNVAVMVGHNADEGIGFTSPYASNDSVFLQDVGSWMTLSSATSSNLAYINSTLYPPIFDGSRGYTNQIARTDFAISELIFTCNTFYLDKAYNKQTYSYFFAVPPAYHGSDVGFTYYTGSTTSDPSVQVAVNMQRYFLRFMRTGNPNGADVPTWDTFGSAANMKVFNTTGNLRQITDNTANARCNWWQANLQPESVQQSDDDDHAQAQNTTPSSASSHGPRSLVWILSSALLFQLLMSVAEAT</sequence>
<gene>
    <name evidence="6" type="ORF">AC578_4287</name>
</gene>
<dbReference type="Gene3D" id="3.40.50.1820">
    <property type="entry name" value="alpha/beta hydrolase"/>
    <property type="match status" value="1"/>
</dbReference>
<dbReference type="PROSITE" id="PS00941">
    <property type="entry name" value="CARBOXYLESTERASE_B_2"/>
    <property type="match status" value="1"/>
</dbReference>
<dbReference type="Proteomes" id="UP000070133">
    <property type="component" value="Unassembled WGS sequence"/>
</dbReference>
<dbReference type="InterPro" id="IPR029058">
    <property type="entry name" value="AB_hydrolase_fold"/>
</dbReference>
<comment type="caution">
    <text evidence="6">The sequence shown here is derived from an EMBL/GenBank/DDBJ whole genome shotgun (WGS) entry which is preliminary data.</text>
</comment>
<dbReference type="InterPro" id="IPR002018">
    <property type="entry name" value="CarbesteraseB"/>
</dbReference>
<dbReference type="GO" id="GO:0016787">
    <property type="term" value="F:hydrolase activity"/>
    <property type="evidence" value="ECO:0007669"/>
    <property type="project" value="UniProtKB-KW"/>
</dbReference>
<evidence type="ECO:0000256" key="3">
    <source>
        <dbReference type="RuleBase" id="RU361235"/>
    </source>
</evidence>
<evidence type="ECO:0000313" key="6">
    <source>
        <dbReference type="EMBL" id="KXS98570.1"/>
    </source>
</evidence>
<comment type="similarity">
    <text evidence="1 3">Belongs to the type-B carboxylesterase/lipase family.</text>
</comment>
<dbReference type="SUPFAM" id="SSF53474">
    <property type="entry name" value="alpha/beta-Hydrolases"/>
    <property type="match status" value="1"/>
</dbReference>
<dbReference type="PANTHER" id="PTHR11559">
    <property type="entry name" value="CARBOXYLESTERASE"/>
    <property type="match status" value="1"/>
</dbReference>
<evidence type="ECO:0000256" key="2">
    <source>
        <dbReference type="ARBA" id="ARBA00022801"/>
    </source>
</evidence>
<dbReference type="EC" id="3.1.1.-" evidence="3"/>
<dbReference type="InterPro" id="IPR050309">
    <property type="entry name" value="Type-B_Carboxylest/Lipase"/>
</dbReference>
<dbReference type="Pfam" id="PF00135">
    <property type="entry name" value="COesterase"/>
    <property type="match status" value="1"/>
</dbReference>
<evidence type="ECO:0000256" key="4">
    <source>
        <dbReference type="SAM" id="MobiDB-lite"/>
    </source>
</evidence>
<feature type="region of interest" description="Disordered" evidence="4">
    <location>
        <begin position="558"/>
        <end position="584"/>
    </location>
</feature>
<dbReference type="OrthoDB" id="3598904at2759"/>
<protein>
    <recommendedName>
        <fullName evidence="3">Carboxylic ester hydrolase</fullName>
        <ecNumber evidence="3">3.1.1.-</ecNumber>
    </recommendedName>
</protein>
<keyword evidence="7" id="KW-1185">Reference proteome</keyword>
<dbReference type="InterPro" id="IPR019826">
    <property type="entry name" value="Carboxylesterase_B_AS"/>
</dbReference>
<dbReference type="PROSITE" id="PS00122">
    <property type="entry name" value="CARBOXYLESTERASE_B_1"/>
    <property type="match status" value="1"/>
</dbReference>
<accession>A0A139H7X6</accession>
<name>A0A139H7X6_9PEZI</name>
<feature type="compositionally biased region" description="Polar residues" evidence="4">
    <location>
        <begin position="573"/>
        <end position="583"/>
    </location>
</feature>
<keyword evidence="2 3" id="KW-0378">Hydrolase</keyword>
<reference evidence="6 7" key="1">
    <citation type="submission" date="2015-07" db="EMBL/GenBank/DDBJ databases">
        <title>Comparative genomics of the Sigatoka disease complex on banana suggests a link between parallel evolutionary changes in Pseudocercospora fijiensis and Pseudocercospora eumusae and increased virulence on the banana host.</title>
        <authorList>
            <person name="Chang T.-C."/>
            <person name="Salvucci A."/>
            <person name="Crous P.W."/>
            <person name="Stergiopoulos I."/>
        </authorList>
    </citation>
    <scope>NUCLEOTIDE SEQUENCE [LARGE SCALE GENOMIC DNA]</scope>
    <source>
        <strain evidence="6 7">CBS 114824</strain>
    </source>
</reference>
<feature type="domain" description="Carboxylesterase type B" evidence="5">
    <location>
        <begin position="47"/>
        <end position="551"/>
    </location>
</feature>
<dbReference type="ESTHER" id="9pezi-a0a139h7x6">
    <property type="family name" value="Fungal_carboxylesterase_lipase"/>
</dbReference>
<organism evidence="6 7">
    <name type="scientific">Pseudocercospora eumusae</name>
    <dbReference type="NCBI Taxonomy" id="321146"/>
    <lineage>
        <taxon>Eukaryota</taxon>
        <taxon>Fungi</taxon>
        <taxon>Dikarya</taxon>
        <taxon>Ascomycota</taxon>
        <taxon>Pezizomycotina</taxon>
        <taxon>Dothideomycetes</taxon>
        <taxon>Dothideomycetidae</taxon>
        <taxon>Mycosphaerellales</taxon>
        <taxon>Mycosphaerellaceae</taxon>
        <taxon>Pseudocercospora</taxon>
    </lineage>
</organism>
<dbReference type="EMBL" id="LFZN01000110">
    <property type="protein sequence ID" value="KXS98568.1"/>
    <property type="molecule type" value="Genomic_DNA"/>
</dbReference>
<dbReference type="AlphaFoldDB" id="A0A139H7X6"/>
<proteinExistence type="inferred from homology"/>
<dbReference type="EMBL" id="LFZN01000110">
    <property type="protein sequence ID" value="KXS98570.1"/>
    <property type="molecule type" value="Genomic_DNA"/>
</dbReference>
<evidence type="ECO:0000313" key="7">
    <source>
        <dbReference type="Proteomes" id="UP000070133"/>
    </source>
</evidence>